<proteinExistence type="inferred from homology"/>
<dbReference type="InterPro" id="IPR050926">
    <property type="entry name" value="Aconitase/IPM_isomerase"/>
</dbReference>
<evidence type="ECO:0000256" key="5">
    <source>
        <dbReference type="ARBA" id="ARBA00023014"/>
    </source>
</evidence>
<evidence type="ECO:0000313" key="7">
    <source>
        <dbReference type="EMBL" id="MEQ2564074.1"/>
    </source>
</evidence>
<evidence type="ECO:0000313" key="8">
    <source>
        <dbReference type="Proteomes" id="UP001437460"/>
    </source>
</evidence>
<dbReference type="PANTHER" id="PTHR43160">
    <property type="entry name" value="ACONITATE HYDRATASE B"/>
    <property type="match status" value="1"/>
</dbReference>
<keyword evidence="4" id="KW-0408">Iron</keyword>
<organism evidence="7 8">
    <name type="scientific">Ventrimonas faecis</name>
    <dbReference type="NCBI Taxonomy" id="3133170"/>
    <lineage>
        <taxon>Bacteria</taxon>
        <taxon>Bacillati</taxon>
        <taxon>Bacillota</taxon>
        <taxon>Clostridia</taxon>
        <taxon>Lachnospirales</taxon>
        <taxon>Lachnospiraceae</taxon>
        <taxon>Ventrimonas</taxon>
    </lineage>
</organism>
<dbReference type="Gene3D" id="3.30.499.10">
    <property type="entry name" value="Aconitase, domain 3"/>
    <property type="match status" value="2"/>
</dbReference>
<dbReference type="EMBL" id="JBBMFJ010000030">
    <property type="protein sequence ID" value="MEQ2564074.1"/>
    <property type="molecule type" value="Genomic_DNA"/>
</dbReference>
<name>A0ABV1HPP0_9FIRM</name>
<keyword evidence="3" id="KW-0479">Metal-binding</keyword>
<comment type="cofactor">
    <cofactor evidence="1">
        <name>[4Fe-4S] cluster</name>
        <dbReference type="ChEBI" id="CHEBI:49883"/>
    </cofactor>
</comment>
<dbReference type="Proteomes" id="UP001437460">
    <property type="component" value="Unassembled WGS sequence"/>
</dbReference>
<evidence type="ECO:0000259" key="6">
    <source>
        <dbReference type="Pfam" id="PF00330"/>
    </source>
</evidence>
<dbReference type="InterPro" id="IPR036008">
    <property type="entry name" value="Aconitase_4Fe-4S_dom"/>
</dbReference>
<sequence>MVKLHDGGVYLVNGETLVPEAEAEKVEQLTGKAVAKEEAKKGTIAYGIMKAHNQSDNMDKLQIKFDAMVSHDITFVGIIQTARASGMEKFPLPYVLTCCHNSLCAVGGTINDDDHYFGLSAAKKYGGLFVPQHIAVCHQYMRECFAGGGKMILGSDSHTRYGALGTMAIGEGGGELSKQLLKQTYDVAYPGVIAIYLTGKPAPFVGPHDIALAICAAVYKNGYVKNKVMEFVGPGVSSMTTDYRNGVDVMTTETTCLSSIWRTDADTKAFLEKHHRGEEFKELNPEAVAYYDGCVEIDLSTIKPMIALPFHPSNAYEIDYLYENLEDILRETEKAADQVAEGRAHFTLLDKITKDGKLQVQQGIIAGCAGGNYTNVVEAAHALKGKNIGDGEFYLSVYPSSQPVYTDLDRKGLLADLMDAGAIIRSAFCGPCFGAGDTPANNALSIRHTTRNFPNREGSKPGNGQMSAVALMDARSIAATAANGGKLTSAETMDCWGDVPEYNYDDRAYQARVYNGYDKAELDSELRFGPNIKDWPEMEALSENILLKVSSKILDEVTTTDELIPSGETSSYRSNPLGLAEFTLSRRDPEYVGRAKAVQAMEKERLAGNVNAEIAEVMKVVNTIPGQEAVKAEDVEIGSTIYANKPGDGSAREQAASCQRVLGALANITQEYATKRYRSNCMNWGMLPFHLKGEPTMFEVDDYIYVPNARTALEGDLTDIPAYVIKNGKAEEIHLYIQPMTENERKIVKAGCLINFNRNR</sequence>
<feature type="domain" description="Aconitase/3-isopropylmalate dehydratase large subunit alpha/beta/alpha" evidence="6">
    <location>
        <begin position="48"/>
        <end position="478"/>
    </location>
</feature>
<comment type="caution">
    <text evidence="7">The sequence shown here is derived from an EMBL/GenBank/DDBJ whole genome shotgun (WGS) entry which is preliminary data.</text>
</comment>
<accession>A0ABV1HPP0</accession>
<dbReference type="InterPro" id="IPR015932">
    <property type="entry name" value="Aconitase_dom2"/>
</dbReference>
<dbReference type="PANTHER" id="PTHR43160:SF3">
    <property type="entry name" value="ACONITATE HYDRATASE, MITOCHONDRIAL"/>
    <property type="match status" value="1"/>
</dbReference>
<dbReference type="InterPro" id="IPR001030">
    <property type="entry name" value="Acoase/IPM_deHydtase_lsu_aba"/>
</dbReference>
<dbReference type="PRINTS" id="PR00415">
    <property type="entry name" value="ACONITASE"/>
</dbReference>
<dbReference type="NCBIfam" id="NF008503">
    <property type="entry name" value="PRK11413.1"/>
    <property type="match status" value="1"/>
</dbReference>
<dbReference type="SUPFAM" id="SSF52016">
    <property type="entry name" value="LeuD/IlvD-like"/>
    <property type="match status" value="1"/>
</dbReference>
<dbReference type="RefSeq" id="WP_349230126.1">
    <property type="nucleotide sequence ID" value="NZ_JBBMFJ010000030.1"/>
</dbReference>
<protein>
    <submittedName>
        <fullName evidence="7">Hydratase</fullName>
    </submittedName>
</protein>
<evidence type="ECO:0000256" key="3">
    <source>
        <dbReference type="ARBA" id="ARBA00022723"/>
    </source>
</evidence>
<keyword evidence="8" id="KW-1185">Reference proteome</keyword>
<gene>
    <name evidence="7" type="ORF">WMO41_13035</name>
</gene>
<evidence type="ECO:0000256" key="1">
    <source>
        <dbReference type="ARBA" id="ARBA00001966"/>
    </source>
</evidence>
<dbReference type="InterPro" id="IPR015928">
    <property type="entry name" value="Aconitase/3IPM_dehydase_swvl"/>
</dbReference>
<dbReference type="InterPro" id="IPR015931">
    <property type="entry name" value="Acnase/IPM_dHydase_lsu_aba_1/3"/>
</dbReference>
<evidence type="ECO:0000256" key="4">
    <source>
        <dbReference type="ARBA" id="ARBA00023004"/>
    </source>
</evidence>
<dbReference type="Gene3D" id="3.40.1060.10">
    <property type="entry name" value="Aconitase, Domain 2"/>
    <property type="match status" value="1"/>
</dbReference>
<dbReference type="Pfam" id="PF00330">
    <property type="entry name" value="Aconitase"/>
    <property type="match status" value="1"/>
</dbReference>
<dbReference type="SUPFAM" id="SSF53732">
    <property type="entry name" value="Aconitase iron-sulfur domain"/>
    <property type="match status" value="1"/>
</dbReference>
<keyword evidence="5" id="KW-0411">Iron-sulfur</keyword>
<dbReference type="Gene3D" id="3.20.19.10">
    <property type="entry name" value="Aconitase, domain 4"/>
    <property type="match status" value="1"/>
</dbReference>
<reference evidence="7 8" key="1">
    <citation type="submission" date="2024-03" db="EMBL/GenBank/DDBJ databases">
        <title>Human intestinal bacterial collection.</title>
        <authorList>
            <person name="Pauvert C."/>
            <person name="Hitch T.C.A."/>
            <person name="Clavel T."/>
        </authorList>
    </citation>
    <scope>NUCLEOTIDE SEQUENCE [LARGE SCALE GENOMIC DNA]</scope>
    <source>
        <strain evidence="7 8">CLA-AP-H27</strain>
    </source>
</reference>
<comment type="similarity">
    <text evidence="2">Belongs to the aconitase/IPM isomerase family.</text>
</comment>
<evidence type="ECO:0000256" key="2">
    <source>
        <dbReference type="ARBA" id="ARBA00007185"/>
    </source>
</evidence>